<sequence>MKYEIDILNDENDEFENNADNVAIVQVHDKEGNDITEKANVQMFLSRNALLGLGTELIRLAHNYSETKHIHIEPAEEDMIVQRMGIFLTPNSTELTILCNDNKVIDDYFKSGEV</sequence>
<dbReference type="Proteomes" id="UP000585258">
    <property type="component" value="Unassembled WGS sequence"/>
</dbReference>
<protein>
    <submittedName>
        <fullName evidence="1">Uncharacterized protein</fullName>
    </submittedName>
</protein>
<evidence type="ECO:0000313" key="2">
    <source>
        <dbReference type="Proteomes" id="UP000585258"/>
    </source>
</evidence>
<evidence type="ECO:0000313" key="1">
    <source>
        <dbReference type="EMBL" id="MBB6716823.1"/>
    </source>
</evidence>
<proteinExistence type="predicted"/>
<comment type="caution">
    <text evidence="1">The sequence shown here is derived from an EMBL/GenBank/DDBJ whole genome shotgun (WGS) entry which is preliminary data.</text>
</comment>
<reference evidence="1 2" key="1">
    <citation type="submission" date="2020-08" db="EMBL/GenBank/DDBJ databases">
        <title>Clostridia isolated from Swiss meat.</title>
        <authorList>
            <person name="Wambui J."/>
            <person name="Stevens M.J.A."/>
            <person name="Stephan R."/>
        </authorList>
    </citation>
    <scope>NUCLEOTIDE SEQUENCE [LARGE SCALE GENOMIC DNA]</scope>
    <source>
        <strain evidence="1 2">CM001</strain>
    </source>
</reference>
<dbReference type="EMBL" id="JACKWY010000023">
    <property type="protein sequence ID" value="MBB6716823.1"/>
    <property type="molecule type" value="Genomic_DNA"/>
</dbReference>
<accession>A0A7X0VTB7</accession>
<dbReference type="RefSeq" id="WP_185165758.1">
    <property type="nucleotide sequence ID" value="NZ_JACKWY010000023.1"/>
</dbReference>
<organism evidence="1 2">
    <name type="scientific">Clostridium gasigenes</name>
    <dbReference type="NCBI Taxonomy" id="94869"/>
    <lineage>
        <taxon>Bacteria</taxon>
        <taxon>Bacillati</taxon>
        <taxon>Bacillota</taxon>
        <taxon>Clostridia</taxon>
        <taxon>Eubacteriales</taxon>
        <taxon>Clostridiaceae</taxon>
        <taxon>Clostridium</taxon>
    </lineage>
</organism>
<name>A0A7X0VTB7_9CLOT</name>
<dbReference type="AlphaFoldDB" id="A0A7X0VTB7"/>
<gene>
    <name evidence="1" type="ORF">H7E68_19260</name>
</gene>